<evidence type="ECO:0000256" key="1">
    <source>
        <dbReference type="ARBA" id="ARBA00006738"/>
    </source>
</evidence>
<proteinExistence type="inferred from homology"/>
<dbReference type="InterPro" id="IPR011856">
    <property type="entry name" value="tRNA_endonuc-like_dom_sf"/>
</dbReference>
<dbReference type="InterPro" id="IPR003509">
    <property type="entry name" value="UPF0102_YraN-like"/>
</dbReference>
<reference evidence="4 5" key="1">
    <citation type="journal article" date="2018" name="Elife">
        <title>Discovery and characterization of a prevalent human gut bacterial enzyme sufficient for the inactivation of a family of plant toxins.</title>
        <authorList>
            <person name="Koppel N."/>
            <person name="Bisanz J.E."/>
            <person name="Pandelia M.E."/>
            <person name="Turnbaugh P.J."/>
            <person name="Balskus E.P."/>
        </authorList>
    </citation>
    <scope>NUCLEOTIDE SEQUENCE [LARGE SCALE GENOMIC DNA]</scope>
    <source>
        <strain evidence="4 5">DSM 16107</strain>
    </source>
</reference>
<dbReference type="NCBIfam" id="TIGR00252">
    <property type="entry name" value="YraN family protein"/>
    <property type="match status" value="1"/>
</dbReference>
<feature type="compositionally biased region" description="Basic and acidic residues" evidence="3">
    <location>
        <begin position="1"/>
        <end position="35"/>
    </location>
</feature>
<dbReference type="Gene3D" id="3.40.1350.10">
    <property type="match status" value="1"/>
</dbReference>
<dbReference type="NCBIfam" id="NF009150">
    <property type="entry name" value="PRK12497.1-3"/>
    <property type="match status" value="1"/>
</dbReference>
<keyword evidence="5" id="KW-1185">Reference proteome</keyword>
<dbReference type="RefSeq" id="WP_114547672.1">
    <property type="nucleotide sequence ID" value="NZ_PPTT01000038.1"/>
</dbReference>
<gene>
    <name evidence="4" type="ORF">C1876_15740</name>
</gene>
<dbReference type="PANTHER" id="PTHR34039:SF1">
    <property type="entry name" value="UPF0102 PROTEIN YRAN"/>
    <property type="match status" value="1"/>
</dbReference>
<name>A0ABX9HG42_9ACTN</name>
<dbReference type="InterPro" id="IPR011335">
    <property type="entry name" value="Restrct_endonuc-II-like"/>
</dbReference>
<comment type="similarity">
    <text evidence="1 2">Belongs to the UPF0102 family.</text>
</comment>
<comment type="caution">
    <text evidence="4">The sequence shown here is derived from an EMBL/GenBank/DDBJ whole genome shotgun (WGS) entry which is preliminary data.</text>
</comment>
<feature type="region of interest" description="Disordered" evidence="3">
    <location>
        <begin position="1"/>
        <end position="96"/>
    </location>
</feature>
<dbReference type="NCBIfam" id="NF009154">
    <property type="entry name" value="PRK12497.3-3"/>
    <property type="match status" value="1"/>
</dbReference>
<sequence length="210" mass="23301">MSRKAATIERERTEEPAEDRVEERAGERDEARAEEWAEPPEQTAPRGKTTRRRRSGEAATPRGVGSGARKAAGGDEDEAGEAPARKKPAGLRNADLGRRGEDAAARFLDRRGYEIVERNWTCAAGEADIVARDEETVVFVEVKTRSSCERGLPSEAVDAEKRERYERIAALFLQGYDVVDVPVRFDIISLVVIGPDRAMIRHHINAFSAE</sequence>
<evidence type="ECO:0000256" key="3">
    <source>
        <dbReference type="SAM" id="MobiDB-lite"/>
    </source>
</evidence>
<evidence type="ECO:0000313" key="5">
    <source>
        <dbReference type="Proteomes" id="UP000253817"/>
    </source>
</evidence>
<dbReference type="PANTHER" id="PTHR34039">
    <property type="entry name" value="UPF0102 PROTEIN YRAN"/>
    <property type="match status" value="1"/>
</dbReference>
<accession>A0ABX9HG42</accession>
<dbReference type="Pfam" id="PF02021">
    <property type="entry name" value="UPF0102"/>
    <property type="match status" value="1"/>
</dbReference>
<dbReference type="CDD" id="cd20736">
    <property type="entry name" value="PoNe_Nuclease"/>
    <property type="match status" value="1"/>
</dbReference>
<dbReference type="SUPFAM" id="SSF52980">
    <property type="entry name" value="Restriction endonuclease-like"/>
    <property type="match status" value="1"/>
</dbReference>
<evidence type="ECO:0000256" key="2">
    <source>
        <dbReference type="HAMAP-Rule" id="MF_00048"/>
    </source>
</evidence>
<organism evidence="4 5">
    <name type="scientific">Eggerthella sinensis</name>
    <dbReference type="NCBI Taxonomy" id="242230"/>
    <lineage>
        <taxon>Bacteria</taxon>
        <taxon>Bacillati</taxon>
        <taxon>Actinomycetota</taxon>
        <taxon>Coriobacteriia</taxon>
        <taxon>Eggerthellales</taxon>
        <taxon>Eggerthellaceae</taxon>
        <taxon>Eggerthella</taxon>
    </lineage>
</organism>
<evidence type="ECO:0000313" key="4">
    <source>
        <dbReference type="EMBL" id="RDB65408.1"/>
    </source>
</evidence>
<dbReference type="HAMAP" id="MF_00048">
    <property type="entry name" value="UPF0102"/>
    <property type="match status" value="1"/>
</dbReference>
<dbReference type="EMBL" id="PPTT01000038">
    <property type="protein sequence ID" value="RDB65408.1"/>
    <property type="molecule type" value="Genomic_DNA"/>
</dbReference>
<dbReference type="Proteomes" id="UP000253817">
    <property type="component" value="Unassembled WGS sequence"/>
</dbReference>
<protein>
    <recommendedName>
        <fullName evidence="2">UPF0102 protein C1876_15740</fullName>
    </recommendedName>
</protein>